<protein>
    <recommendedName>
        <fullName evidence="3">Asn/Gln amidotransferase domain-containing protein</fullName>
    </recommendedName>
</protein>
<dbReference type="Gene3D" id="1.10.1510.10">
    <property type="entry name" value="Uncharacterised protein YqeY/AIM41 PF09424, N-terminal domain"/>
    <property type="match status" value="1"/>
</dbReference>
<dbReference type="Gene3D" id="1.10.10.410">
    <property type="match status" value="1"/>
</dbReference>
<evidence type="ECO:0008006" key="3">
    <source>
        <dbReference type="Google" id="ProtNLM"/>
    </source>
</evidence>
<evidence type="ECO:0000313" key="1">
    <source>
        <dbReference type="EMBL" id="OGK44476.1"/>
    </source>
</evidence>
<name>A0A1F7IM84_9BACT</name>
<dbReference type="GO" id="GO:0016884">
    <property type="term" value="F:carbon-nitrogen ligase activity, with glutamine as amido-N-donor"/>
    <property type="evidence" value="ECO:0007669"/>
    <property type="project" value="InterPro"/>
</dbReference>
<comment type="caution">
    <text evidence="1">The sequence shown here is derived from an EMBL/GenBank/DDBJ whole genome shotgun (WGS) entry which is preliminary data.</text>
</comment>
<dbReference type="InterPro" id="IPR019004">
    <property type="entry name" value="YqeY/Aim41"/>
</dbReference>
<dbReference type="InterPro" id="IPR042184">
    <property type="entry name" value="YqeY/Aim41_N"/>
</dbReference>
<dbReference type="EMBL" id="MGAI01000027">
    <property type="protein sequence ID" value="OGK44476.1"/>
    <property type="molecule type" value="Genomic_DNA"/>
</dbReference>
<evidence type="ECO:0000313" key="2">
    <source>
        <dbReference type="Proteomes" id="UP000178040"/>
    </source>
</evidence>
<dbReference type="Proteomes" id="UP000178040">
    <property type="component" value="Unassembled WGS sequence"/>
</dbReference>
<dbReference type="InterPro" id="IPR003789">
    <property type="entry name" value="Asn/Gln_tRNA_amidoTrase-B-like"/>
</dbReference>
<gene>
    <name evidence="1" type="ORF">A3B40_01665</name>
</gene>
<dbReference type="AlphaFoldDB" id="A0A1F7IM84"/>
<accession>A0A1F7IM84</accession>
<dbReference type="SUPFAM" id="SSF89095">
    <property type="entry name" value="GatB/YqeY motif"/>
    <property type="match status" value="1"/>
</dbReference>
<dbReference type="PANTHER" id="PTHR28055">
    <property type="entry name" value="ALTERED INHERITANCE OF MITOCHONDRIA PROTEIN 41, MITOCHONDRIAL"/>
    <property type="match status" value="1"/>
</dbReference>
<organism evidence="1 2">
    <name type="scientific">Candidatus Roizmanbacteria bacterium RIFCSPLOWO2_01_FULL_37_16</name>
    <dbReference type="NCBI Taxonomy" id="1802058"/>
    <lineage>
        <taxon>Bacteria</taxon>
        <taxon>Candidatus Roizmaniibacteriota</taxon>
    </lineage>
</organism>
<dbReference type="PANTHER" id="PTHR28055:SF1">
    <property type="entry name" value="ALTERED INHERITANCE OF MITOCHONDRIA PROTEIN 41, MITOCHONDRIAL"/>
    <property type="match status" value="1"/>
</dbReference>
<dbReference type="Pfam" id="PF09424">
    <property type="entry name" value="YqeY"/>
    <property type="match status" value="1"/>
</dbReference>
<dbReference type="InterPro" id="IPR023168">
    <property type="entry name" value="GatB_Yqey_C_2"/>
</dbReference>
<sequence length="155" mass="18044">MIKEKIIQDQIVALKNHEPDKLSILRYILAKIKNKEIEKKSIDPAQKSSELTDDETIMVLRKIVKELNESIEAFEKGKREDLVSEYQKQLEIVSFYLPKELSDEELKNEIKKIIDNNRKLYEKNPKAIIGICIKELKSKADPTRIVKILNSLTSH</sequence>
<proteinExistence type="predicted"/>
<reference evidence="1 2" key="1">
    <citation type="journal article" date="2016" name="Nat. Commun.">
        <title>Thousands of microbial genomes shed light on interconnected biogeochemical processes in an aquifer system.</title>
        <authorList>
            <person name="Anantharaman K."/>
            <person name="Brown C.T."/>
            <person name="Hug L.A."/>
            <person name="Sharon I."/>
            <person name="Castelle C.J."/>
            <person name="Probst A.J."/>
            <person name="Thomas B.C."/>
            <person name="Singh A."/>
            <person name="Wilkins M.J."/>
            <person name="Karaoz U."/>
            <person name="Brodie E.L."/>
            <person name="Williams K.H."/>
            <person name="Hubbard S.S."/>
            <person name="Banfield J.F."/>
        </authorList>
    </citation>
    <scope>NUCLEOTIDE SEQUENCE [LARGE SCALE GENOMIC DNA]</scope>
</reference>